<dbReference type="OrthoDB" id="4066283at2759"/>
<dbReference type="GO" id="GO:0008270">
    <property type="term" value="F:zinc ion binding"/>
    <property type="evidence" value="ECO:0007669"/>
    <property type="project" value="UniProtKB-KW"/>
</dbReference>
<protein>
    <recommendedName>
        <fullName evidence="6">C2H2-type domain-containing protein</fullName>
    </recommendedName>
</protein>
<keyword evidence="1" id="KW-0479">Metal-binding</keyword>
<dbReference type="EMBL" id="FXLY01000009">
    <property type="protein sequence ID" value="SMN21806.1"/>
    <property type="molecule type" value="Genomic_DNA"/>
</dbReference>
<reference evidence="7 8" key="1">
    <citation type="submission" date="2017-04" db="EMBL/GenBank/DDBJ databases">
        <authorList>
            <person name="Afonso C.L."/>
            <person name="Miller P.J."/>
            <person name="Scott M.A."/>
            <person name="Spackman E."/>
            <person name="Goraichik I."/>
            <person name="Dimitrov K.M."/>
            <person name="Suarez D.L."/>
            <person name="Swayne D.E."/>
        </authorList>
    </citation>
    <scope>NUCLEOTIDE SEQUENCE [LARGE SCALE GENOMIC DNA]</scope>
</reference>
<keyword evidence="3 5" id="KW-0863">Zinc-finger</keyword>
<dbReference type="Proteomes" id="UP000196158">
    <property type="component" value="Unassembled WGS sequence"/>
</dbReference>
<feature type="domain" description="C2H2-type" evidence="6">
    <location>
        <begin position="280"/>
        <end position="307"/>
    </location>
</feature>
<dbReference type="Gene3D" id="3.30.160.60">
    <property type="entry name" value="Classic Zinc Finger"/>
    <property type="match status" value="2"/>
</dbReference>
<gene>
    <name evidence="7" type="ORF">KASA_0J01232G</name>
</gene>
<dbReference type="AlphaFoldDB" id="A0A1X7R990"/>
<evidence type="ECO:0000313" key="8">
    <source>
        <dbReference type="Proteomes" id="UP000196158"/>
    </source>
</evidence>
<name>A0A1X7R990_9SACH</name>
<dbReference type="GO" id="GO:0000977">
    <property type="term" value="F:RNA polymerase II transcription regulatory region sequence-specific DNA binding"/>
    <property type="evidence" value="ECO:0007669"/>
    <property type="project" value="TreeGrafter"/>
</dbReference>
<dbReference type="PANTHER" id="PTHR14196">
    <property type="entry name" value="ODD-SKIPPED - RELATED"/>
    <property type="match status" value="1"/>
</dbReference>
<dbReference type="GO" id="GO:0005634">
    <property type="term" value="C:nucleus"/>
    <property type="evidence" value="ECO:0007669"/>
    <property type="project" value="TreeGrafter"/>
</dbReference>
<evidence type="ECO:0000256" key="4">
    <source>
        <dbReference type="ARBA" id="ARBA00022833"/>
    </source>
</evidence>
<dbReference type="STRING" id="1789683.A0A1X7R990"/>
<dbReference type="InterPro" id="IPR036236">
    <property type="entry name" value="Znf_C2H2_sf"/>
</dbReference>
<dbReference type="InterPro" id="IPR013087">
    <property type="entry name" value="Znf_C2H2_type"/>
</dbReference>
<organism evidence="7 8">
    <name type="scientific">Maudiozyma saulgeensis</name>
    <dbReference type="NCBI Taxonomy" id="1789683"/>
    <lineage>
        <taxon>Eukaryota</taxon>
        <taxon>Fungi</taxon>
        <taxon>Dikarya</taxon>
        <taxon>Ascomycota</taxon>
        <taxon>Saccharomycotina</taxon>
        <taxon>Saccharomycetes</taxon>
        <taxon>Saccharomycetales</taxon>
        <taxon>Saccharomycetaceae</taxon>
        <taxon>Maudiozyma</taxon>
    </lineage>
</organism>
<proteinExistence type="predicted"/>
<evidence type="ECO:0000259" key="6">
    <source>
        <dbReference type="PROSITE" id="PS50157"/>
    </source>
</evidence>
<keyword evidence="2" id="KW-0677">Repeat</keyword>
<dbReference type="SMART" id="SM00355">
    <property type="entry name" value="ZnF_C2H2"/>
    <property type="match status" value="2"/>
</dbReference>
<evidence type="ECO:0000313" key="7">
    <source>
        <dbReference type="EMBL" id="SMN21806.1"/>
    </source>
</evidence>
<dbReference type="PANTHER" id="PTHR14196:SF12">
    <property type="entry name" value="ZINC FINGER PROTEIN 208-LIKE"/>
    <property type="match status" value="1"/>
</dbReference>
<dbReference type="PROSITE" id="PS50157">
    <property type="entry name" value="ZINC_FINGER_C2H2_2"/>
    <property type="match status" value="2"/>
</dbReference>
<keyword evidence="8" id="KW-1185">Reference proteome</keyword>
<dbReference type="SUPFAM" id="SSF57667">
    <property type="entry name" value="beta-beta-alpha zinc fingers"/>
    <property type="match status" value="1"/>
</dbReference>
<dbReference type="InterPro" id="IPR050717">
    <property type="entry name" value="C2H2-ZF_Transcription_Reg"/>
</dbReference>
<accession>A0A1X7R990</accession>
<feature type="domain" description="C2H2-type" evidence="6">
    <location>
        <begin position="308"/>
        <end position="337"/>
    </location>
</feature>
<evidence type="ECO:0000256" key="3">
    <source>
        <dbReference type="ARBA" id="ARBA00022771"/>
    </source>
</evidence>
<evidence type="ECO:0000256" key="1">
    <source>
        <dbReference type="ARBA" id="ARBA00022723"/>
    </source>
</evidence>
<evidence type="ECO:0000256" key="2">
    <source>
        <dbReference type="ARBA" id="ARBA00022737"/>
    </source>
</evidence>
<dbReference type="Pfam" id="PF00096">
    <property type="entry name" value="zf-C2H2"/>
    <property type="match status" value="2"/>
</dbReference>
<dbReference type="PROSITE" id="PS00028">
    <property type="entry name" value="ZINC_FINGER_C2H2_1"/>
    <property type="match status" value="2"/>
</dbReference>
<dbReference type="GO" id="GO:0000981">
    <property type="term" value="F:DNA-binding transcription factor activity, RNA polymerase II-specific"/>
    <property type="evidence" value="ECO:0007669"/>
    <property type="project" value="TreeGrafter"/>
</dbReference>
<sequence>MDHGSFIINSKSVDSMQNIPSTSKINNSIFSSITPSSLPSIGRTNSVFVNPVRNDENHYYPMTKIQLPPAGNPNEGYYIKAVGHQPTRDLGYGSMSSTRYNSIDSNAVEFGMGNNLRQLDKIQQPQEDPHQQYINVPYAVGEMVTQNPYPGSYPSGKYQRRTTNVYVPGTTAVYRPTSNISVPVPHMYPKTVTDNSNVEPTYDKFIRGTTNEYTPHNSTYPQSICQFTPAIVNPSQQQQQQQMVQYPMQEQHYHYQLSTDHQDVSQYGKIPNHFHKKKINQCNICGKILTRPSSLHSHMFVHTGDRPYICKWPNCGKTFNVKSNMNRHYKLHLKRQIIDDKLGIKNNERNKLITENKPYILSNNKVGH</sequence>
<keyword evidence="4" id="KW-0862">Zinc</keyword>
<evidence type="ECO:0000256" key="5">
    <source>
        <dbReference type="PROSITE-ProRule" id="PRU00042"/>
    </source>
</evidence>